<dbReference type="EMBL" id="BTRK01000006">
    <property type="protein sequence ID" value="GMR57120.1"/>
    <property type="molecule type" value="Genomic_DNA"/>
</dbReference>
<gene>
    <name evidence="2" type="ORF">PMAYCL1PPCAC_27315</name>
</gene>
<sequence>NFTPFRVSIGITTIWTSSIVFNLFALKYKDIIDQFSQYISFAAVSLTLLVYLSTIGYMKFVKTEFRRSIPSAVIRTAMSSFLLCTVPCGSSVTTNCAWLKPHQMSTKNYMKK</sequence>
<feature type="non-terminal residue" evidence="2">
    <location>
        <position position="112"/>
    </location>
</feature>
<dbReference type="Proteomes" id="UP001328107">
    <property type="component" value="Unassembled WGS sequence"/>
</dbReference>
<organism evidence="2 3">
    <name type="scientific">Pristionchus mayeri</name>
    <dbReference type="NCBI Taxonomy" id="1317129"/>
    <lineage>
        <taxon>Eukaryota</taxon>
        <taxon>Metazoa</taxon>
        <taxon>Ecdysozoa</taxon>
        <taxon>Nematoda</taxon>
        <taxon>Chromadorea</taxon>
        <taxon>Rhabditida</taxon>
        <taxon>Rhabditina</taxon>
        <taxon>Diplogasteromorpha</taxon>
        <taxon>Diplogasteroidea</taxon>
        <taxon>Neodiplogasteridae</taxon>
        <taxon>Pristionchus</taxon>
    </lineage>
</organism>
<evidence type="ECO:0000256" key="1">
    <source>
        <dbReference type="SAM" id="Phobius"/>
    </source>
</evidence>
<feature type="transmembrane region" description="Helical" evidence="1">
    <location>
        <begin position="6"/>
        <end position="26"/>
    </location>
</feature>
<feature type="transmembrane region" description="Helical" evidence="1">
    <location>
        <begin position="78"/>
        <end position="99"/>
    </location>
</feature>
<proteinExistence type="predicted"/>
<feature type="non-terminal residue" evidence="2">
    <location>
        <position position="1"/>
    </location>
</feature>
<keyword evidence="1" id="KW-1133">Transmembrane helix</keyword>
<dbReference type="AlphaFoldDB" id="A0AAN5IAI6"/>
<evidence type="ECO:0000313" key="3">
    <source>
        <dbReference type="Proteomes" id="UP001328107"/>
    </source>
</evidence>
<feature type="transmembrane region" description="Helical" evidence="1">
    <location>
        <begin position="38"/>
        <end position="58"/>
    </location>
</feature>
<reference evidence="3" key="1">
    <citation type="submission" date="2022-10" db="EMBL/GenBank/DDBJ databases">
        <title>Genome assembly of Pristionchus species.</title>
        <authorList>
            <person name="Yoshida K."/>
            <person name="Sommer R.J."/>
        </authorList>
    </citation>
    <scope>NUCLEOTIDE SEQUENCE [LARGE SCALE GENOMIC DNA]</scope>
    <source>
        <strain evidence="3">RS5460</strain>
    </source>
</reference>
<accession>A0AAN5IAI6</accession>
<keyword evidence="1" id="KW-0472">Membrane</keyword>
<protein>
    <submittedName>
        <fullName evidence="2">Uncharacterized protein</fullName>
    </submittedName>
</protein>
<evidence type="ECO:0000313" key="2">
    <source>
        <dbReference type="EMBL" id="GMR57120.1"/>
    </source>
</evidence>
<keyword evidence="1" id="KW-0812">Transmembrane</keyword>
<name>A0AAN5IAI6_9BILA</name>
<keyword evidence="3" id="KW-1185">Reference proteome</keyword>
<comment type="caution">
    <text evidence="2">The sequence shown here is derived from an EMBL/GenBank/DDBJ whole genome shotgun (WGS) entry which is preliminary data.</text>
</comment>